<dbReference type="PROSITE" id="PS00922">
    <property type="entry name" value="TRANSGLYCOSYLASE"/>
    <property type="match status" value="1"/>
</dbReference>
<dbReference type="Gene3D" id="1.10.530.10">
    <property type="match status" value="1"/>
</dbReference>
<accession>A0A9W6GP50</accession>
<comment type="caution">
    <text evidence="4">The sequence shown here is derived from an EMBL/GenBank/DDBJ whole genome shotgun (WGS) entry which is preliminary data.</text>
</comment>
<organism evidence="4 5">
    <name type="scientific">Propionigenium maris DSM 9537</name>
    <dbReference type="NCBI Taxonomy" id="1123000"/>
    <lineage>
        <taxon>Bacteria</taxon>
        <taxon>Fusobacteriati</taxon>
        <taxon>Fusobacteriota</taxon>
        <taxon>Fusobacteriia</taxon>
        <taxon>Fusobacteriales</taxon>
        <taxon>Fusobacteriaceae</taxon>
        <taxon>Propionigenium</taxon>
    </lineage>
</organism>
<dbReference type="GO" id="GO:0000270">
    <property type="term" value="P:peptidoglycan metabolic process"/>
    <property type="evidence" value="ECO:0007669"/>
    <property type="project" value="InterPro"/>
</dbReference>
<reference evidence="4" key="1">
    <citation type="submission" date="2022-12" db="EMBL/GenBank/DDBJ databases">
        <title>Reference genome sequencing for broad-spectrum identification of bacterial and archaeal isolates by mass spectrometry.</title>
        <authorList>
            <person name="Sekiguchi Y."/>
            <person name="Tourlousse D.M."/>
        </authorList>
    </citation>
    <scope>NUCLEOTIDE SEQUENCE</scope>
    <source>
        <strain evidence="4">10succ1</strain>
    </source>
</reference>
<evidence type="ECO:0000256" key="1">
    <source>
        <dbReference type="ARBA" id="ARBA00007734"/>
    </source>
</evidence>
<name>A0A9W6GP50_9FUSO</name>
<dbReference type="Proteomes" id="UP001144471">
    <property type="component" value="Unassembled WGS sequence"/>
</dbReference>
<dbReference type="InterPro" id="IPR008258">
    <property type="entry name" value="Transglycosylase_SLT_dom_1"/>
</dbReference>
<evidence type="ECO:0000256" key="2">
    <source>
        <dbReference type="SAM" id="Phobius"/>
    </source>
</evidence>
<evidence type="ECO:0000313" key="4">
    <source>
        <dbReference type="EMBL" id="GLI57449.1"/>
    </source>
</evidence>
<feature type="domain" description="Transglycosylase SLT" evidence="3">
    <location>
        <begin position="124"/>
        <end position="234"/>
    </location>
</feature>
<gene>
    <name evidence="4" type="ORF">PM10SUCC1_29630</name>
</gene>
<keyword evidence="2" id="KW-0472">Membrane</keyword>
<keyword evidence="5" id="KW-1185">Reference proteome</keyword>
<keyword evidence="2" id="KW-1133">Transmembrane helix</keyword>
<evidence type="ECO:0000313" key="5">
    <source>
        <dbReference type="Proteomes" id="UP001144471"/>
    </source>
</evidence>
<dbReference type="GO" id="GO:0016020">
    <property type="term" value="C:membrane"/>
    <property type="evidence" value="ECO:0007669"/>
    <property type="project" value="InterPro"/>
</dbReference>
<dbReference type="InterPro" id="IPR000189">
    <property type="entry name" value="Transglyc_AS"/>
</dbReference>
<dbReference type="AlphaFoldDB" id="A0A9W6GP50"/>
<dbReference type="RefSeq" id="WP_281837076.1">
    <property type="nucleotide sequence ID" value="NZ_BSDY01000018.1"/>
</dbReference>
<protein>
    <recommendedName>
        <fullName evidence="3">Transglycosylase SLT domain-containing protein</fullName>
    </recommendedName>
</protein>
<dbReference type="GO" id="GO:0008933">
    <property type="term" value="F:peptidoglycan lytic transglycosylase activity"/>
    <property type="evidence" value="ECO:0007669"/>
    <property type="project" value="InterPro"/>
</dbReference>
<dbReference type="Pfam" id="PF01464">
    <property type="entry name" value="SLT"/>
    <property type="match status" value="1"/>
</dbReference>
<dbReference type="InterPro" id="IPR023346">
    <property type="entry name" value="Lysozyme-like_dom_sf"/>
</dbReference>
<evidence type="ECO:0000259" key="3">
    <source>
        <dbReference type="Pfam" id="PF01464"/>
    </source>
</evidence>
<proteinExistence type="inferred from homology"/>
<sequence length="262" mass="30964">MNRDRLKLVSLFVFFILTMSLLVKLYNKEREYIRKEREYTQLLNESRQMLLESDLEKNKVKQEALINEGNLRRRILEQEEIIKVQTEELEELEEFRDILDTVKKFSGRNMGEREERVTALSIYRASKETRLDWKVISALIMTESSYRANVVSVDPSYGLMQLKLPTANYMARKEGAKQMSARELLDIQNNVEYGSKYLLSQVIKFSSLSDGIMAYNFGPGRMMQLKRGSKKKIESVYLKKVKRYHKKIDNFLEEQRISMNLD</sequence>
<dbReference type="PANTHER" id="PTHR37423:SF2">
    <property type="entry name" value="MEMBRANE-BOUND LYTIC MUREIN TRANSGLYCOSYLASE C"/>
    <property type="match status" value="1"/>
</dbReference>
<dbReference type="EMBL" id="BSDY01000018">
    <property type="protein sequence ID" value="GLI57449.1"/>
    <property type="molecule type" value="Genomic_DNA"/>
</dbReference>
<keyword evidence="2" id="KW-0812">Transmembrane</keyword>
<dbReference type="PANTHER" id="PTHR37423">
    <property type="entry name" value="SOLUBLE LYTIC MUREIN TRANSGLYCOSYLASE-RELATED"/>
    <property type="match status" value="1"/>
</dbReference>
<feature type="transmembrane region" description="Helical" evidence="2">
    <location>
        <begin position="6"/>
        <end position="27"/>
    </location>
</feature>
<comment type="similarity">
    <text evidence="1">Belongs to the transglycosylase Slt family.</text>
</comment>
<dbReference type="SUPFAM" id="SSF53955">
    <property type="entry name" value="Lysozyme-like"/>
    <property type="match status" value="1"/>
</dbReference>